<sequence length="168" mass="18930">MTTKVKGLIKGIKKNISAHFEDEKEEEIQIGEPTDVKHVSHIGCEVAVESPSWMKGFDASSETQSMDSSHRSTRSVDSSRDLPVLPRAARNRHRSMDNTLESSDPSLKARRTRRNRSSEVRRRPQGEDSNTDVPKKSSRRRKPKDESATRSSSNLTDDSDHGSDDVER</sequence>
<dbReference type="EMBL" id="CM042060">
    <property type="protein sequence ID" value="KAI3678793.1"/>
    <property type="molecule type" value="Genomic_DNA"/>
</dbReference>
<comment type="caution">
    <text evidence="1">The sequence shown here is derived from an EMBL/GenBank/DDBJ whole genome shotgun (WGS) entry which is preliminary data.</text>
</comment>
<gene>
    <name evidence="1" type="ORF">L6452_38096</name>
</gene>
<reference evidence="1 2" key="2">
    <citation type="journal article" date="2022" name="Mol. Ecol. Resour.">
        <title>The genomes of chicory, endive, great burdock and yacon provide insights into Asteraceae paleo-polyploidization history and plant inulin production.</title>
        <authorList>
            <person name="Fan W."/>
            <person name="Wang S."/>
            <person name="Wang H."/>
            <person name="Wang A."/>
            <person name="Jiang F."/>
            <person name="Liu H."/>
            <person name="Zhao H."/>
            <person name="Xu D."/>
            <person name="Zhang Y."/>
        </authorList>
    </citation>
    <scope>NUCLEOTIDE SEQUENCE [LARGE SCALE GENOMIC DNA]</scope>
    <source>
        <strain evidence="2">cv. Niubang</strain>
    </source>
</reference>
<protein>
    <submittedName>
        <fullName evidence="1">Uncharacterized protein</fullName>
    </submittedName>
</protein>
<name>A0ACB8Y6A5_ARCLA</name>
<reference evidence="2" key="1">
    <citation type="journal article" date="2022" name="Mol. Ecol. Resour.">
        <title>The genomes of chicory, endive, great burdock and yacon provide insights into Asteraceae palaeo-polyploidization history and plant inulin production.</title>
        <authorList>
            <person name="Fan W."/>
            <person name="Wang S."/>
            <person name="Wang H."/>
            <person name="Wang A."/>
            <person name="Jiang F."/>
            <person name="Liu H."/>
            <person name="Zhao H."/>
            <person name="Xu D."/>
            <person name="Zhang Y."/>
        </authorList>
    </citation>
    <scope>NUCLEOTIDE SEQUENCE [LARGE SCALE GENOMIC DNA]</scope>
    <source>
        <strain evidence="2">cv. Niubang</strain>
    </source>
</reference>
<accession>A0ACB8Y6A5</accession>
<dbReference type="Proteomes" id="UP001055879">
    <property type="component" value="Linkage Group LG14"/>
</dbReference>
<keyword evidence="2" id="KW-1185">Reference proteome</keyword>
<evidence type="ECO:0000313" key="1">
    <source>
        <dbReference type="EMBL" id="KAI3678793.1"/>
    </source>
</evidence>
<organism evidence="1 2">
    <name type="scientific">Arctium lappa</name>
    <name type="common">Greater burdock</name>
    <name type="synonym">Lappa major</name>
    <dbReference type="NCBI Taxonomy" id="4217"/>
    <lineage>
        <taxon>Eukaryota</taxon>
        <taxon>Viridiplantae</taxon>
        <taxon>Streptophyta</taxon>
        <taxon>Embryophyta</taxon>
        <taxon>Tracheophyta</taxon>
        <taxon>Spermatophyta</taxon>
        <taxon>Magnoliopsida</taxon>
        <taxon>eudicotyledons</taxon>
        <taxon>Gunneridae</taxon>
        <taxon>Pentapetalae</taxon>
        <taxon>asterids</taxon>
        <taxon>campanulids</taxon>
        <taxon>Asterales</taxon>
        <taxon>Asteraceae</taxon>
        <taxon>Carduoideae</taxon>
        <taxon>Cardueae</taxon>
        <taxon>Arctiinae</taxon>
        <taxon>Arctium</taxon>
    </lineage>
</organism>
<proteinExistence type="predicted"/>
<evidence type="ECO:0000313" key="2">
    <source>
        <dbReference type="Proteomes" id="UP001055879"/>
    </source>
</evidence>